<feature type="transmembrane region" description="Helical" evidence="1">
    <location>
        <begin position="71"/>
        <end position="94"/>
    </location>
</feature>
<dbReference type="AlphaFoldDB" id="X0ZDC8"/>
<feature type="non-terminal residue" evidence="2">
    <location>
        <position position="1"/>
    </location>
</feature>
<comment type="caution">
    <text evidence="2">The sequence shown here is derived from an EMBL/GenBank/DDBJ whole genome shotgun (WGS) entry which is preliminary data.</text>
</comment>
<evidence type="ECO:0008006" key="3">
    <source>
        <dbReference type="Google" id="ProtNLM"/>
    </source>
</evidence>
<gene>
    <name evidence="2" type="ORF">S01H4_18147</name>
</gene>
<organism evidence="2">
    <name type="scientific">marine sediment metagenome</name>
    <dbReference type="NCBI Taxonomy" id="412755"/>
    <lineage>
        <taxon>unclassified sequences</taxon>
        <taxon>metagenomes</taxon>
        <taxon>ecological metagenomes</taxon>
    </lineage>
</organism>
<keyword evidence="1" id="KW-0472">Membrane</keyword>
<dbReference type="InterPro" id="IPR009825">
    <property type="entry name" value="ECF_substrate-spec-like"/>
</dbReference>
<feature type="transmembrane region" description="Helical" evidence="1">
    <location>
        <begin position="7"/>
        <end position="32"/>
    </location>
</feature>
<dbReference type="PANTHER" id="PTHR37815">
    <property type="entry name" value="UPF0397 PROTEIN BC_2624-RELATED"/>
    <property type="match status" value="1"/>
</dbReference>
<evidence type="ECO:0000256" key="1">
    <source>
        <dbReference type="SAM" id="Phobius"/>
    </source>
</evidence>
<keyword evidence="1" id="KW-1133">Transmembrane helix</keyword>
<reference evidence="2" key="1">
    <citation type="journal article" date="2014" name="Front. Microbiol.">
        <title>High frequency of phylogenetically diverse reductive dehalogenase-homologous genes in deep subseafloor sedimentary metagenomes.</title>
        <authorList>
            <person name="Kawai M."/>
            <person name="Futagami T."/>
            <person name="Toyoda A."/>
            <person name="Takaki Y."/>
            <person name="Nishi S."/>
            <person name="Hori S."/>
            <person name="Arai W."/>
            <person name="Tsubouchi T."/>
            <person name="Morono Y."/>
            <person name="Uchiyama I."/>
            <person name="Ito T."/>
            <person name="Fujiyama A."/>
            <person name="Inagaki F."/>
            <person name="Takami H."/>
        </authorList>
    </citation>
    <scope>NUCLEOTIDE SEQUENCE</scope>
    <source>
        <strain evidence="2">Expedition CK06-06</strain>
    </source>
</reference>
<dbReference type="GO" id="GO:0016020">
    <property type="term" value="C:membrane"/>
    <property type="evidence" value="ECO:0007669"/>
    <property type="project" value="InterPro"/>
</dbReference>
<dbReference type="EMBL" id="BART01008032">
    <property type="protein sequence ID" value="GAG67605.1"/>
    <property type="molecule type" value="Genomic_DNA"/>
</dbReference>
<feature type="transmembrane region" description="Helical" evidence="1">
    <location>
        <begin position="38"/>
        <end position="59"/>
    </location>
</feature>
<dbReference type="Gene3D" id="1.10.1760.20">
    <property type="match status" value="1"/>
</dbReference>
<dbReference type="Pfam" id="PF07155">
    <property type="entry name" value="ECF-ribofla_trS"/>
    <property type="match status" value="1"/>
</dbReference>
<accession>X0ZDC8</accession>
<feature type="transmembrane region" description="Helical" evidence="1">
    <location>
        <begin position="100"/>
        <end position="125"/>
    </location>
</feature>
<keyword evidence="1" id="KW-0812">Transmembrane</keyword>
<evidence type="ECO:0000313" key="2">
    <source>
        <dbReference type="EMBL" id="GAG67605.1"/>
    </source>
</evidence>
<name>X0ZDC8_9ZZZZ</name>
<proteinExistence type="predicted"/>
<dbReference type="PANTHER" id="PTHR37815:SF3">
    <property type="entry name" value="UPF0397 PROTEIN SPR0429"/>
    <property type="match status" value="1"/>
</dbReference>
<protein>
    <recommendedName>
        <fullName evidence="3">ECF transporter S component</fullName>
    </recommendedName>
</protein>
<sequence length="156" mass="16988">FINIGDAGVMFTGLIFGPFVGGISGGIGSALADIFLGYTIYAPATLIIKGLEGFIIGMISNPKKNYIKFNYRDVLAVVVGGLIMALGYFIYEIILWGLTIALYEVILNLIIQFGIAGLISLMLVLTARKNIIQGFPQVFDKIFIPIETEESRSEKT</sequence>